<evidence type="ECO:0000313" key="2">
    <source>
        <dbReference type="Proteomes" id="UP001060085"/>
    </source>
</evidence>
<dbReference type="Proteomes" id="UP001060085">
    <property type="component" value="Linkage Group LG05"/>
</dbReference>
<comment type="caution">
    <text evidence="1">The sequence shown here is derived from an EMBL/GenBank/DDBJ whole genome shotgun (WGS) entry which is preliminary data.</text>
</comment>
<name>A0ACC0AWN9_CATRO</name>
<accession>A0ACC0AWN9</accession>
<reference evidence="2" key="1">
    <citation type="journal article" date="2023" name="Nat. Plants">
        <title>Single-cell RNA sequencing provides a high-resolution roadmap for understanding the multicellular compartmentation of specialized metabolism.</title>
        <authorList>
            <person name="Sun S."/>
            <person name="Shen X."/>
            <person name="Li Y."/>
            <person name="Li Y."/>
            <person name="Wang S."/>
            <person name="Li R."/>
            <person name="Zhang H."/>
            <person name="Shen G."/>
            <person name="Guo B."/>
            <person name="Wei J."/>
            <person name="Xu J."/>
            <person name="St-Pierre B."/>
            <person name="Chen S."/>
            <person name="Sun C."/>
        </authorList>
    </citation>
    <scope>NUCLEOTIDE SEQUENCE [LARGE SCALE GENOMIC DNA]</scope>
</reference>
<evidence type="ECO:0000313" key="1">
    <source>
        <dbReference type="EMBL" id="KAI5665001.1"/>
    </source>
</evidence>
<keyword evidence="2" id="KW-1185">Reference proteome</keyword>
<organism evidence="1 2">
    <name type="scientific">Catharanthus roseus</name>
    <name type="common">Madagascar periwinkle</name>
    <name type="synonym">Vinca rosea</name>
    <dbReference type="NCBI Taxonomy" id="4058"/>
    <lineage>
        <taxon>Eukaryota</taxon>
        <taxon>Viridiplantae</taxon>
        <taxon>Streptophyta</taxon>
        <taxon>Embryophyta</taxon>
        <taxon>Tracheophyta</taxon>
        <taxon>Spermatophyta</taxon>
        <taxon>Magnoliopsida</taxon>
        <taxon>eudicotyledons</taxon>
        <taxon>Gunneridae</taxon>
        <taxon>Pentapetalae</taxon>
        <taxon>asterids</taxon>
        <taxon>lamiids</taxon>
        <taxon>Gentianales</taxon>
        <taxon>Apocynaceae</taxon>
        <taxon>Rauvolfioideae</taxon>
        <taxon>Vinceae</taxon>
        <taxon>Catharanthinae</taxon>
        <taxon>Catharanthus</taxon>
    </lineage>
</organism>
<sequence>MVSEPSMAIKEEVAEPVQKHIQKYDEEEEYYLTPNDSPARQLLSGGGFGSEKKTDKSCLIWTVCNNIGHEAKSCFQVVGFLDWWFEKTKQQSNHGGSIRKRGGKRNRGGPAERGGRGRGSAQHVRASSSLRPRLENSFTSSRQTKITTGTALAVAGGVLAVQNLSSDQWQNLLKLVKNQTLEFAKPPTSFDRYLV</sequence>
<proteinExistence type="predicted"/>
<gene>
    <name evidence="1" type="ORF">M9H77_24324</name>
</gene>
<dbReference type="EMBL" id="CM044705">
    <property type="protein sequence ID" value="KAI5665001.1"/>
    <property type="molecule type" value="Genomic_DNA"/>
</dbReference>
<protein>
    <submittedName>
        <fullName evidence="1">Uncharacterized protein</fullName>
    </submittedName>
</protein>